<keyword evidence="11" id="KW-1185">Reference proteome</keyword>
<dbReference type="EC" id="2.7.1.59" evidence="1"/>
<dbReference type="Gene3D" id="3.30.420.40">
    <property type="match status" value="2"/>
</dbReference>
<keyword evidence="7" id="KW-0067">ATP-binding</keyword>
<organism evidence="10 11">
    <name type="scientific">Gilvimarinus japonicus</name>
    <dbReference type="NCBI Taxonomy" id="1796469"/>
    <lineage>
        <taxon>Bacteria</taxon>
        <taxon>Pseudomonadati</taxon>
        <taxon>Pseudomonadota</taxon>
        <taxon>Gammaproteobacteria</taxon>
        <taxon>Cellvibrionales</taxon>
        <taxon>Cellvibrionaceae</taxon>
        <taxon>Gilvimarinus</taxon>
    </lineage>
</organism>
<evidence type="ECO:0000256" key="7">
    <source>
        <dbReference type="ARBA" id="ARBA00022840"/>
    </source>
</evidence>
<evidence type="ECO:0000256" key="1">
    <source>
        <dbReference type="ARBA" id="ARBA00012122"/>
    </source>
</evidence>
<dbReference type="PROSITE" id="PS01125">
    <property type="entry name" value="ROK"/>
    <property type="match status" value="1"/>
</dbReference>
<name>A0ABV7HNT7_9GAMM</name>
<keyword evidence="4" id="KW-0547">Nucleotide-binding</keyword>
<evidence type="ECO:0000256" key="2">
    <source>
        <dbReference type="ARBA" id="ARBA00022679"/>
    </source>
</evidence>
<evidence type="ECO:0000256" key="4">
    <source>
        <dbReference type="ARBA" id="ARBA00022741"/>
    </source>
</evidence>
<reference evidence="11" key="1">
    <citation type="journal article" date="2019" name="Int. J. Syst. Evol. Microbiol.">
        <title>The Global Catalogue of Microorganisms (GCM) 10K type strain sequencing project: providing services to taxonomists for standard genome sequencing and annotation.</title>
        <authorList>
            <consortium name="The Broad Institute Genomics Platform"/>
            <consortium name="The Broad Institute Genome Sequencing Center for Infectious Disease"/>
            <person name="Wu L."/>
            <person name="Ma J."/>
        </authorList>
    </citation>
    <scope>NUCLEOTIDE SEQUENCE [LARGE SCALE GENOMIC DNA]</scope>
    <source>
        <strain evidence="11">KCTC 52141</strain>
    </source>
</reference>
<keyword evidence="6" id="KW-0862">Zinc</keyword>
<keyword evidence="2" id="KW-0808">Transferase</keyword>
<dbReference type="RefSeq" id="WP_382416277.1">
    <property type="nucleotide sequence ID" value="NZ_AP031500.1"/>
</dbReference>
<dbReference type="InterPro" id="IPR049874">
    <property type="entry name" value="ROK_cs"/>
</dbReference>
<evidence type="ECO:0000256" key="6">
    <source>
        <dbReference type="ARBA" id="ARBA00022833"/>
    </source>
</evidence>
<dbReference type="PANTHER" id="PTHR18964:SF162">
    <property type="entry name" value="N-ACETYL-D-GLUCOSAMINE KINASE"/>
    <property type="match status" value="1"/>
</dbReference>
<keyword evidence="3" id="KW-0479">Metal-binding</keyword>
<gene>
    <name evidence="10" type="ORF">ACFOEB_09970</name>
</gene>
<evidence type="ECO:0000313" key="10">
    <source>
        <dbReference type="EMBL" id="MFC3155524.1"/>
    </source>
</evidence>
<comment type="catalytic activity">
    <reaction evidence="9">
        <text>N-acetyl-D-glucosamine + ATP = N-acetyl-D-glucosamine 6-phosphate + ADP + H(+)</text>
        <dbReference type="Rhea" id="RHEA:17417"/>
        <dbReference type="ChEBI" id="CHEBI:15378"/>
        <dbReference type="ChEBI" id="CHEBI:30616"/>
        <dbReference type="ChEBI" id="CHEBI:57513"/>
        <dbReference type="ChEBI" id="CHEBI:456216"/>
        <dbReference type="ChEBI" id="CHEBI:506227"/>
        <dbReference type="EC" id="2.7.1.59"/>
    </reaction>
</comment>
<dbReference type="InterPro" id="IPR043129">
    <property type="entry name" value="ATPase_NBD"/>
</dbReference>
<comment type="caution">
    <text evidence="10">The sequence shown here is derived from an EMBL/GenBank/DDBJ whole genome shotgun (WGS) entry which is preliminary data.</text>
</comment>
<proteinExistence type="predicted"/>
<accession>A0ABV7HNT7</accession>
<sequence length="306" mass="31509">MPVCFDIGGTNIRSGWPDQEGIVQIVNQCATPDASLEAFLTVLVAMVQSAPSAQQDFVAISITGFVNTKSGELTIANIPYLKNRNLAELLEARVNVPVVVANDADCLALAEAHVGVAKGERNVFAIILGTGVGGALVLNGQVVTGFGGISGEWGHGPVVDPTAGGLVEHMGYFQCGCGQTGCLDTVGAARGMESVHKALSGTTIGAKQILHGWRNGEADAAKTVEVCTEMLARVLSVVINTFGPGSVPAGGGLANAQDFIAKIDAKVRAIVLSQYDRPLVVQAQHVANAGLVGAAFLRPDSKVGKL</sequence>
<keyword evidence="5" id="KW-0418">Kinase</keyword>
<dbReference type="Pfam" id="PF00480">
    <property type="entry name" value="ROK"/>
    <property type="match status" value="1"/>
</dbReference>
<dbReference type="PANTHER" id="PTHR18964">
    <property type="entry name" value="ROK (REPRESSOR, ORF, KINASE) FAMILY"/>
    <property type="match status" value="1"/>
</dbReference>
<keyword evidence="8" id="KW-0119">Carbohydrate metabolism</keyword>
<evidence type="ECO:0000256" key="3">
    <source>
        <dbReference type="ARBA" id="ARBA00022723"/>
    </source>
</evidence>
<evidence type="ECO:0000256" key="5">
    <source>
        <dbReference type="ARBA" id="ARBA00022777"/>
    </source>
</evidence>
<protein>
    <recommendedName>
        <fullName evidence="1">N-acetylglucosamine kinase</fullName>
        <ecNumber evidence="1">2.7.1.59</ecNumber>
    </recommendedName>
</protein>
<dbReference type="SUPFAM" id="SSF53067">
    <property type="entry name" value="Actin-like ATPase domain"/>
    <property type="match status" value="1"/>
</dbReference>
<evidence type="ECO:0000313" key="11">
    <source>
        <dbReference type="Proteomes" id="UP001595548"/>
    </source>
</evidence>
<dbReference type="Proteomes" id="UP001595548">
    <property type="component" value="Unassembled WGS sequence"/>
</dbReference>
<evidence type="ECO:0000256" key="9">
    <source>
        <dbReference type="ARBA" id="ARBA00049065"/>
    </source>
</evidence>
<evidence type="ECO:0000256" key="8">
    <source>
        <dbReference type="ARBA" id="ARBA00023277"/>
    </source>
</evidence>
<dbReference type="EMBL" id="JBHRTL010000006">
    <property type="protein sequence ID" value="MFC3155524.1"/>
    <property type="molecule type" value="Genomic_DNA"/>
</dbReference>
<dbReference type="InterPro" id="IPR000600">
    <property type="entry name" value="ROK"/>
</dbReference>